<comment type="caution">
    <text evidence="2">The sequence shown here is derived from an EMBL/GenBank/DDBJ whole genome shotgun (WGS) entry which is preliminary data.</text>
</comment>
<feature type="transmembrane region" description="Helical" evidence="1">
    <location>
        <begin position="69"/>
        <end position="90"/>
    </location>
</feature>
<keyword evidence="3" id="KW-1185">Reference proteome</keyword>
<organism evidence="2 3">
    <name type="scientific">Plantactinospora solaniradicis</name>
    <dbReference type="NCBI Taxonomy" id="1723736"/>
    <lineage>
        <taxon>Bacteria</taxon>
        <taxon>Bacillati</taxon>
        <taxon>Actinomycetota</taxon>
        <taxon>Actinomycetes</taxon>
        <taxon>Micromonosporales</taxon>
        <taxon>Micromonosporaceae</taxon>
        <taxon>Plantactinospora</taxon>
    </lineage>
</organism>
<dbReference type="RefSeq" id="WP_377429059.1">
    <property type="nucleotide sequence ID" value="NZ_JBHSPR010000039.1"/>
</dbReference>
<feature type="transmembrane region" description="Helical" evidence="1">
    <location>
        <begin position="110"/>
        <end position="131"/>
    </location>
</feature>
<keyword evidence="1" id="KW-0472">Membrane</keyword>
<evidence type="ECO:0000313" key="2">
    <source>
        <dbReference type="EMBL" id="MFC6021153.1"/>
    </source>
</evidence>
<dbReference type="EMBL" id="JBHSPR010000039">
    <property type="protein sequence ID" value="MFC6021153.1"/>
    <property type="molecule type" value="Genomic_DNA"/>
</dbReference>
<evidence type="ECO:0008006" key="4">
    <source>
        <dbReference type="Google" id="ProtNLM"/>
    </source>
</evidence>
<evidence type="ECO:0000256" key="1">
    <source>
        <dbReference type="SAM" id="Phobius"/>
    </source>
</evidence>
<sequence>MTTSPAPTSRVTVLDRIADWALDPDGRTYGDERERLRWYEGMATAAMIQWIALPWAAAALVWIGGRPVAPSLVVLMVLLYLPILLCARYVARRRVNPHQVRWTTRTISTALLAGVPYLLFLSGLAHAYQLLTGPPAWAVPLGATIGVGGAAVGVRLDARRRQRAADAEELD</sequence>
<proteinExistence type="predicted"/>
<keyword evidence="1" id="KW-1133">Transmembrane helix</keyword>
<feature type="transmembrane region" description="Helical" evidence="1">
    <location>
        <begin position="43"/>
        <end position="63"/>
    </location>
</feature>
<evidence type="ECO:0000313" key="3">
    <source>
        <dbReference type="Proteomes" id="UP001596203"/>
    </source>
</evidence>
<accession>A0ABW1KK41</accession>
<dbReference type="Proteomes" id="UP001596203">
    <property type="component" value="Unassembled WGS sequence"/>
</dbReference>
<name>A0ABW1KK41_9ACTN</name>
<feature type="transmembrane region" description="Helical" evidence="1">
    <location>
        <begin position="137"/>
        <end position="156"/>
    </location>
</feature>
<keyword evidence="1" id="KW-0812">Transmembrane</keyword>
<protein>
    <recommendedName>
        <fullName evidence="4">DUF2029 domain-containing protein</fullName>
    </recommendedName>
</protein>
<gene>
    <name evidence="2" type="ORF">ACFP2T_33890</name>
</gene>
<reference evidence="3" key="1">
    <citation type="journal article" date="2019" name="Int. J. Syst. Evol. Microbiol.">
        <title>The Global Catalogue of Microorganisms (GCM) 10K type strain sequencing project: providing services to taxonomists for standard genome sequencing and annotation.</title>
        <authorList>
            <consortium name="The Broad Institute Genomics Platform"/>
            <consortium name="The Broad Institute Genome Sequencing Center for Infectious Disease"/>
            <person name="Wu L."/>
            <person name="Ma J."/>
        </authorList>
    </citation>
    <scope>NUCLEOTIDE SEQUENCE [LARGE SCALE GENOMIC DNA]</scope>
    <source>
        <strain evidence="3">ZS-35-S2</strain>
    </source>
</reference>